<sequence>MIELPNSIRRRLEVLTAVGLATVSTPTAVTASAATDGSGSKRTDEVATGAADDGGERRGR</sequence>
<gene>
    <name evidence="2" type="ORF">J0X25_18340</name>
</gene>
<reference evidence="2 3" key="1">
    <citation type="submission" date="2021-03" db="EMBL/GenBank/DDBJ databases">
        <title>Haloterrigena longa sp. nov. and Haloterrigena limicola sp. nov., extremely halophilic archaea isolated from a salt lake.</title>
        <authorList>
            <person name="Henglin C."/>
        </authorList>
    </citation>
    <scope>NUCLEOTIDE SEQUENCE [LARGE SCALE GENOMIC DNA]</scope>
    <source>
        <strain evidence="2 3">KZCA68</strain>
    </source>
</reference>
<evidence type="ECO:0000313" key="2">
    <source>
        <dbReference type="EMBL" id="QSW99304.1"/>
    </source>
</evidence>
<organism evidence="2 3">
    <name type="scientific">Haloterrigena alkaliphila</name>
    <dbReference type="NCBI Taxonomy" id="2816475"/>
    <lineage>
        <taxon>Archaea</taxon>
        <taxon>Methanobacteriati</taxon>
        <taxon>Methanobacteriota</taxon>
        <taxon>Stenosarchaea group</taxon>
        <taxon>Halobacteria</taxon>
        <taxon>Halobacteriales</taxon>
        <taxon>Natrialbaceae</taxon>
        <taxon>Haloterrigena</taxon>
    </lineage>
</organism>
<dbReference type="AlphaFoldDB" id="A0A8A2VFZ2"/>
<evidence type="ECO:0000313" key="3">
    <source>
        <dbReference type="Proteomes" id="UP000663203"/>
    </source>
</evidence>
<evidence type="ECO:0000256" key="1">
    <source>
        <dbReference type="SAM" id="MobiDB-lite"/>
    </source>
</evidence>
<accession>A0A8A2VFZ2</accession>
<protein>
    <submittedName>
        <fullName evidence="2">Uncharacterized protein</fullName>
    </submittedName>
</protein>
<keyword evidence="3" id="KW-1185">Reference proteome</keyword>
<dbReference type="KEGG" id="hakz:J0X25_18340"/>
<name>A0A8A2VFZ2_9EURY</name>
<dbReference type="RefSeq" id="WP_207288912.1">
    <property type="nucleotide sequence ID" value="NZ_CP071462.1"/>
</dbReference>
<dbReference type="EMBL" id="CP071462">
    <property type="protein sequence ID" value="QSW99304.1"/>
    <property type="molecule type" value="Genomic_DNA"/>
</dbReference>
<proteinExistence type="predicted"/>
<feature type="region of interest" description="Disordered" evidence="1">
    <location>
        <begin position="29"/>
        <end position="60"/>
    </location>
</feature>
<dbReference type="GeneID" id="63189307"/>
<dbReference type="Proteomes" id="UP000663203">
    <property type="component" value="Chromosome"/>
</dbReference>